<keyword evidence="2" id="KW-1185">Reference proteome</keyword>
<accession>A0ABR7ZRD8</accession>
<gene>
    <name evidence="1" type="ORF">H6F81_25585</name>
</gene>
<sequence length="188" mass="21358">MIAKGLSATASLFSPVRVAYQWVDKASDILNNKIGLDAAGVKQSYQQLLTQMSQQKQKAGTLNTAIDNFIKTTHSYWSGLFHCYEIEDFPRTNNDLEHAFGMLRHHQRRCTGRKVAPSSLVIRGSVKLACAIATKLHSFTASDLAQVDIVTWLDLRSQLQKHHKARIEQYRFRRDPKAYLANLESRLL</sequence>
<proteinExistence type="predicted"/>
<evidence type="ECO:0008006" key="3">
    <source>
        <dbReference type="Google" id="ProtNLM"/>
    </source>
</evidence>
<comment type="caution">
    <text evidence="1">The sequence shown here is derived from an EMBL/GenBank/DDBJ whole genome shotgun (WGS) entry which is preliminary data.</text>
</comment>
<evidence type="ECO:0000313" key="2">
    <source>
        <dbReference type="Proteomes" id="UP000638897"/>
    </source>
</evidence>
<reference evidence="1 2" key="1">
    <citation type="journal article" date="2020" name="ISME J.">
        <title>Comparative genomics reveals insights into cyanobacterial evolution and habitat adaptation.</title>
        <authorList>
            <person name="Chen M.Y."/>
            <person name="Teng W.K."/>
            <person name="Zhao L."/>
            <person name="Hu C.X."/>
            <person name="Zhou Y.K."/>
            <person name="Han B.P."/>
            <person name="Song L.R."/>
            <person name="Shu W.S."/>
        </authorList>
    </citation>
    <scope>NUCLEOTIDE SEQUENCE [LARGE SCALE GENOMIC DNA]</scope>
    <source>
        <strain evidence="1 2">FACHB-318</strain>
    </source>
</reference>
<evidence type="ECO:0000313" key="1">
    <source>
        <dbReference type="EMBL" id="MBD2174564.1"/>
    </source>
</evidence>
<organism evidence="1 2">
    <name type="scientific">Anabaena cylindrica FACHB-318</name>
    <dbReference type="NCBI Taxonomy" id="2692880"/>
    <lineage>
        <taxon>Bacteria</taxon>
        <taxon>Bacillati</taxon>
        <taxon>Cyanobacteriota</taxon>
        <taxon>Cyanophyceae</taxon>
        <taxon>Nostocales</taxon>
        <taxon>Nostocaceae</taxon>
        <taxon>Anabaena</taxon>
    </lineage>
</organism>
<dbReference type="Proteomes" id="UP000638897">
    <property type="component" value="Unassembled WGS sequence"/>
</dbReference>
<dbReference type="EMBL" id="JACJQC010000035">
    <property type="protein sequence ID" value="MBD2174564.1"/>
    <property type="molecule type" value="Genomic_DNA"/>
</dbReference>
<protein>
    <recommendedName>
        <fullName evidence="3">Transposase</fullName>
    </recommendedName>
</protein>
<name>A0ABR7ZRD8_ANACY</name>
<dbReference type="RefSeq" id="WP_010999496.1">
    <property type="nucleotide sequence ID" value="NZ_JACJQC010000035.1"/>
</dbReference>